<dbReference type="GO" id="GO:0005634">
    <property type="term" value="C:nucleus"/>
    <property type="evidence" value="ECO:0007669"/>
    <property type="project" value="TreeGrafter"/>
</dbReference>
<organism evidence="5 6">
    <name type="scientific">Friedmanniomyces simplex</name>
    <dbReference type="NCBI Taxonomy" id="329884"/>
    <lineage>
        <taxon>Eukaryota</taxon>
        <taxon>Fungi</taxon>
        <taxon>Dikarya</taxon>
        <taxon>Ascomycota</taxon>
        <taxon>Pezizomycotina</taxon>
        <taxon>Dothideomycetes</taxon>
        <taxon>Dothideomycetidae</taxon>
        <taxon>Mycosphaerellales</taxon>
        <taxon>Teratosphaeriaceae</taxon>
        <taxon>Friedmanniomyces</taxon>
    </lineage>
</organism>
<feature type="domain" description="VWFA" evidence="4">
    <location>
        <begin position="5"/>
        <end position="192"/>
    </location>
</feature>
<dbReference type="FunFam" id="3.40.50.410:FF:000005">
    <property type="entry name" value="26S proteasome non-ATPase regulatory subunit 4"/>
    <property type="match status" value="1"/>
</dbReference>
<dbReference type="AlphaFoldDB" id="A0A4U0Y0C0"/>
<dbReference type="PANTHER" id="PTHR10223">
    <property type="entry name" value="26S PROTEASOME NON-ATPASE REGULATORY SUBUNIT 4"/>
    <property type="match status" value="1"/>
</dbReference>
<dbReference type="OrthoDB" id="1731724at2759"/>
<feature type="compositionally biased region" description="Basic and acidic residues" evidence="3">
    <location>
        <begin position="316"/>
        <end position="329"/>
    </location>
</feature>
<evidence type="ECO:0000256" key="1">
    <source>
        <dbReference type="ARBA" id="ARBA00005574"/>
    </source>
</evidence>
<dbReference type="GO" id="GO:0036435">
    <property type="term" value="F:K48-linked polyubiquitin modification-dependent protein binding"/>
    <property type="evidence" value="ECO:0007669"/>
    <property type="project" value="UniProtKB-ARBA"/>
</dbReference>
<evidence type="ECO:0000259" key="4">
    <source>
        <dbReference type="PROSITE" id="PS50234"/>
    </source>
</evidence>
<protein>
    <recommendedName>
        <fullName evidence="4">VWFA domain-containing protein</fullName>
    </recommendedName>
</protein>
<dbReference type="GO" id="GO:0043161">
    <property type="term" value="P:proteasome-mediated ubiquitin-dependent protein catabolic process"/>
    <property type="evidence" value="ECO:0007669"/>
    <property type="project" value="TreeGrafter"/>
</dbReference>
<dbReference type="Gene3D" id="1.10.287.3990">
    <property type="match status" value="1"/>
</dbReference>
<dbReference type="SUPFAM" id="SSF53300">
    <property type="entry name" value="vWA-like"/>
    <property type="match status" value="1"/>
</dbReference>
<dbReference type="Proteomes" id="UP000309340">
    <property type="component" value="Unassembled WGS sequence"/>
</dbReference>
<dbReference type="GO" id="GO:0008540">
    <property type="term" value="C:proteasome regulatory particle, base subcomplex"/>
    <property type="evidence" value="ECO:0007669"/>
    <property type="project" value="TreeGrafter"/>
</dbReference>
<keyword evidence="2" id="KW-0647">Proteasome</keyword>
<evidence type="ECO:0000313" key="5">
    <source>
        <dbReference type="EMBL" id="TKA83550.1"/>
    </source>
</evidence>
<feature type="compositionally biased region" description="Polar residues" evidence="3">
    <location>
        <begin position="278"/>
        <end position="298"/>
    </location>
</feature>
<evidence type="ECO:0000256" key="2">
    <source>
        <dbReference type="ARBA" id="ARBA00022942"/>
    </source>
</evidence>
<dbReference type="EMBL" id="NAJQ01000007">
    <property type="protein sequence ID" value="TKA83550.1"/>
    <property type="molecule type" value="Genomic_DNA"/>
</dbReference>
<reference evidence="5 6" key="1">
    <citation type="submission" date="2017-03" db="EMBL/GenBank/DDBJ databases">
        <title>Genomes of endolithic fungi from Antarctica.</title>
        <authorList>
            <person name="Coleine C."/>
            <person name="Masonjones S."/>
            <person name="Stajich J.E."/>
        </authorList>
    </citation>
    <scope>NUCLEOTIDE SEQUENCE [LARGE SCALE GENOMIC DNA]</scope>
    <source>
        <strain evidence="5 6">CCFEE 5184</strain>
    </source>
</reference>
<comment type="similarity">
    <text evidence="1">Belongs to the proteasome subunit S5A family.</text>
</comment>
<dbReference type="InterPro" id="IPR003903">
    <property type="entry name" value="UIM_dom"/>
</dbReference>
<dbReference type="STRING" id="329884.A0A4U0Y0C0"/>
<dbReference type="PROSITE" id="PS50234">
    <property type="entry name" value="VWFA"/>
    <property type="match status" value="1"/>
</dbReference>
<feature type="compositionally biased region" description="Basic and acidic residues" evidence="3">
    <location>
        <begin position="241"/>
        <end position="261"/>
    </location>
</feature>
<dbReference type="GO" id="GO:0005829">
    <property type="term" value="C:cytosol"/>
    <property type="evidence" value="ECO:0007669"/>
    <property type="project" value="TreeGrafter"/>
</dbReference>
<name>A0A4U0Y0C0_9PEZI</name>
<dbReference type="Pfam" id="PF13519">
    <property type="entry name" value="VWA_2"/>
    <property type="match status" value="1"/>
</dbReference>
<dbReference type="PANTHER" id="PTHR10223:SF0">
    <property type="entry name" value="26S PROTEASOME NON-ATPASE REGULATORY SUBUNIT 4"/>
    <property type="match status" value="1"/>
</dbReference>
<accession>A0A4U0Y0C0</accession>
<dbReference type="PROSITE" id="PS50330">
    <property type="entry name" value="UIM"/>
    <property type="match status" value="1"/>
</dbReference>
<feature type="compositionally biased region" description="Acidic residues" evidence="3">
    <location>
        <begin position="330"/>
        <end position="342"/>
    </location>
</feature>
<dbReference type="InterPro" id="IPR036465">
    <property type="entry name" value="vWFA_dom_sf"/>
</dbReference>
<proteinExistence type="inferred from homology"/>
<dbReference type="Gene3D" id="3.40.50.410">
    <property type="entry name" value="von Willebrand factor, type A domain"/>
    <property type="match status" value="1"/>
</dbReference>
<dbReference type="InterPro" id="IPR002035">
    <property type="entry name" value="VWF_A"/>
</dbReference>
<sequence>MVLESVMIVVDNSESSRNGDYPPSRWSAQSDAANLIFHTKTQDNPESSCGLMSLAGNGASGPEILTTLTTNPGKILDGLHRTKIRGTAHFSTGVSIASLALKHRQNKSSRQRIVVFVCSPIQEAEAGLVKLGKRMKKNGTSVDVVAFGDLTDENLEKLRAFNEAVKGGDGSHLEIVPPGPNLLSDSIVASPILAGEGGPQAGEAGAEGAAGAGRGAGNDFEFGVDPSLDPELALVLRMSMEEERERQAREQRAADEAEGKTTLESVPEEGGKGEGEGSSATATGGQGEASSAQENVQLDGNGEVAGSAASTTGLETEVKRPEDKKKDGDGEGDGEGDEMDTA</sequence>
<evidence type="ECO:0000256" key="3">
    <source>
        <dbReference type="SAM" id="MobiDB-lite"/>
    </source>
</evidence>
<evidence type="ECO:0000313" key="6">
    <source>
        <dbReference type="Proteomes" id="UP000309340"/>
    </source>
</evidence>
<dbReference type="CDD" id="cd01452">
    <property type="entry name" value="VWA_26S_proteasome_subunit"/>
    <property type="match status" value="1"/>
</dbReference>
<comment type="caution">
    <text evidence="5">The sequence shown here is derived from an EMBL/GenBank/DDBJ whole genome shotgun (WGS) entry which is preliminary data.</text>
</comment>
<keyword evidence="6" id="KW-1185">Reference proteome</keyword>
<gene>
    <name evidence="5" type="ORF">B0A55_00524</name>
</gene>
<dbReference type="InterPro" id="IPR027040">
    <property type="entry name" value="PSMD4"/>
</dbReference>
<feature type="region of interest" description="Disordered" evidence="3">
    <location>
        <begin position="241"/>
        <end position="342"/>
    </location>
</feature>